<reference evidence="3" key="2">
    <citation type="submission" date="2022-08" db="EMBL/GenBank/DDBJ databases">
        <authorList>
            <person name="Dong C."/>
        </authorList>
    </citation>
    <scope>NUCLEOTIDE SEQUENCE</scope>
    <source>
        <strain evidence="3">59MF3M-4</strain>
    </source>
</reference>
<proteinExistence type="predicted"/>
<evidence type="ECO:0008006" key="5">
    <source>
        <dbReference type="Google" id="ProtNLM"/>
    </source>
</evidence>
<feature type="region of interest" description="Disordered" evidence="1">
    <location>
        <begin position="459"/>
        <end position="480"/>
    </location>
</feature>
<dbReference type="EMBL" id="JAOANI010000012">
    <property type="protein sequence ID" value="MCT7358223.1"/>
    <property type="molecule type" value="Genomic_DNA"/>
</dbReference>
<dbReference type="Proteomes" id="UP001147830">
    <property type="component" value="Unassembled WGS sequence"/>
</dbReference>
<dbReference type="RefSeq" id="WP_260975143.1">
    <property type="nucleotide sequence ID" value="NZ_JAOANI010000012.1"/>
</dbReference>
<keyword evidence="4" id="KW-1185">Reference proteome</keyword>
<comment type="caution">
    <text evidence="3">The sequence shown here is derived from an EMBL/GenBank/DDBJ whole genome shotgun (WGS) entry which is preliminary data.</text>
</comment>
<dbReference type="PROSITE" id="PS00018">
    <property type="entry name" value="EF_HAND_1"/>
    <property type="match status" value="1"/>
</dbReference>
<dbReference type="InterPro" id="IPR018247">
    <property type="entry name" value="EF_Hand_1_Ca_BS"/>
</dbReference>
<evidence type="ECO:0000313" key="4">
    <source>
        <dbReference type="Proteomes" id="UP001147830"/>
    </source>
</evidence>
<evidence type="ECO:0000313" key="3">
    <source>
        <dbReference type="EMBL" id="MCT7358223.1"/>
    </source>
</evidence>
<dbReference type="Gene3D" id="2.160.20.110">
    <property type="match status" value="1"/>
</dbReference>
<feature type="chain" id="PRO_5040724215" description="GlyGly-CTERM sorting domain-containing protein" evidence="2">
    <location>
        <begin position="21"/>
        <end position="498"/>
    </location>
</feature>
<keyword evidence="2" id="KW-0732">Signal</keyword>
<reference evidence="3" key="1">
    <citation type="journal article" date="2022" name="Front. Microbiol.">
        <title>Genome-based taxonomic rearrangement of Oceanobacter-related bacteria including the description of Thalassolituus hydrocarbonoclasticus sp. nov. and Thalassolituus pacificus sp. nov. and emended description of the genus Thalassolituus.</title>
        <authorList>
            <person name="Dong C."/>
            <person name="Wei L."/>
            <person name="Wang J."/>
            <person name="Lai Q."/>
            <person name="Huang Z."/>
            <person name="Shao Z."/>
        </authorList>
    </citation>
    <scope>NUCLEOTIDE SEQUENCE</scope>
    <source>
        <strain evidence="3">59MF3M-4</strain>
    </source>
</reference>
<evidence type="ECO:0000256" key="2">
    <source>
        <dbReference type="SAM" id="SignalP"/>
    </source>
</evidence>
<name>A0A9X2WDC0_9GAMM</name>
<accession>A0A9X2WDC0</accession>
<gene>
    <name evidence="3" type="ORF">NYR02_04200</name>
</gene>
<protein>
    <recommendedName>
        <fullName evidence="5">GlyGly-CTERM sorting domain-containing protein</fullName>
    </recommendedName>
</protein>
<dbReference type="AlphaFoldDB" id="A0A9X2WDC0"/>
<feature type="signal peptide" evidence="2">
    <location>
        <begin position="1"/>
        <end position="20"/>
    </location>
</feature>
<sequence>MRFTPFIPALLAFTSALSVAAPRDIYDSDHNGLIEIEDLQDLNEIRNNTSDEHPSEIHGTHLYGANGGCAASGCNGYELTRDLNFDTNGNGRFDEGDQFWNDGKGFEPIGNFNLKFATEFHGQGHALLNLTINRPGEYFTGLFGYLELASIHDLKLTADIKGGGNSGALAGYAWSSLFQKIQAETKVTATASEVQNCQPFCDARDNGGLIGSGVELTINRILLKTTVSGEENSGGLVGYLSDSNVDEAGVQSNVSGDQNIGGLAGRMTATSSTSPSISSTVKRSFVATIASGRTQIGALAGAMNKTDISDSLASGTVNLDEQIYARAGGITGSMEDSSLLRIISTVRLPEDSDTTRFIGALTGESGGMTLTDVTDTHAARDLAKRAEGKGYGSLIPNQNFDLAHIQCASAADACDGLRFSDWDKSKNSKNETLWVFGTQEQAPGLKLPQAMLMDGNADGIIDPAPADPDPTEPGKKSGSSGGALIWLLALAAVVRRRR</sequence>
<evidence type="ECO:0000256" key="1">
    <source>
        <dbReference type="SAM" id="MobiDB-lite"/>
    </source>
</evidence>
<organism evidence="3 4">
    <name type="scientific">Thalassolituus pacificus</name>
    <dbReference type="NCBI Taxonomy" id="2975440"/>
    <lineage>
        <taxon>Bacteria</taxon>
        <taxon>Pseudomonadati</taxon>
        <taxon>Pseudomonadota</taxon>
        <taxon>Gammaproteobacteria</taxon>
        <taxon>Oceanospirillales</taxon>
        <taxon>Oceanospirillaceae</taxon>
        <taxon>Thalassolituus</taxon>
    </lineage>
</organism>